<reference evidence="1 2" key="1">
    <citation type="submission" date="2024-08" db="EMBL/GenBank/DDBJ databases">
        <title>Insights into the chromosomal genome structure of Flemingia macrophylla.</title>
        <authorList>
            <person name="Ding Y."/>
            <person name="Zhao Y."/>
            <person name="Bi W."/>
            <person name="Wu M."/>
            <person name="Zhao G."/>
            <person name="Gong Y."/>
            <person name="Li W."/>
            <person name="Zhang P."/>
        </authorList>
    </citation>
    <scope>NUCLEOTIDE SEQUENCE [LARGE SCALE GENOMIC DNA]</scope>
    <source>
        <strain evidence="1">DYQJB</strain>
        <tissue evidence="1">Leaf</tissue>
    </source>
</reference>
<dbReference type="EMBL" id="JBGMDY010000005">
    <property type="protein sequence ID" value="KAL2334013.1"/>
    <property type="molecule type" value="Genomic_DNA"/>
</dbReference>
<dbReference type="AlphaFoldDB" id="A0ABD1MDZ0"/>
<dbReference type="PANTHER" id="PTHR34554:SF2">
    <property type="entry name" value="RGS1-HXK1-INTERACTING PROTEIN 1"/>
    <property type="match status" value="1"/>
</dbReference>
<dbReference type="PANTHER" id="PTHR34554">
    <property type="entry name" value="RGS1-HXK1-INTERACTING PROTEIN 1"/>
    <property type="match status" value="1"/>
</dbReference>
<accession>A0ABD1MDZ0</accession>
<proteinExistence type="predicted"/>
<sequence length="86" mass="9274">MTGEACATKTVQHKHRDKEVETETGSFAISRIFLPEALSQYRTYEDAFFNKVKDGLLTAKEYPALGAGLAISAALLAMRGAPSSPP</sequence>
<keyword evidence="2" id="KW-1185">Reference proteome</keyword>
<name>A0ABD1MDZ0_9FABA</name>
<dbReference type="InterPro" id="IPR053284">
    <property type="entry name" value="RGS1-HXK1_interactor"/>
</dbReference>
<evidence type="ECO:0000313" key="2">
    <source>
        <dbReference type="Proteomes" id="UP001603857"/>
    </source>
</evidence>
<evidence type="ECO:0000313" key="1">
    <source>
        <dbReference type="EMBL" id="KAL2334013.1"/>
    </source>
</evidence>
<protein>
    <submittedName>
        <fullName evidence="1">Uncharacterized protein</fullName>
    </submittedName>
</protein>
<organism evidence="1 2">
    <name type="scientific">Flemingia macrophylla</name>
    <dbReference type="NCBI Taxonomy" id="520843"/>
    <lineage>
        <taxon>Eukaryota</taxon>
        <taxon>Viridiplantae</taxon>
        <taxon>Streptophyta</taxon>
        <taxon>Embryophyta</taxon>
        <taxon>Tracheophyta</taxon>
        <taxon>Spermatophyta</taxon>
        <taxon>Magnoliopsida</taxon>
        <taxon>eudicotyledons</taxon>
        <taxon>Gunneridae</taxon>
        <taxon>Pentapetalae</taxon>
        <taxon>rosids</taxon>
        <taxon>fabids</taxon>
        <taxon>Fabales</taxon>
        <taxon>Fabaceae</taxon>
        <taxon>Papilionoideae</taxon>
        <taxon>50 kb inversion clade</taxon>
        <taxon>NPAAA clade</taxon>
        <taxon>indigoferoid/millettioid clade</taxon>
        <taxon>Phaseoleae</taxon>
        <taxon>Flemingia</taxon>
    </lineage>
</organism>
<comment type="caution">
    <text evidence="1">The sequence shown here is derived from an EMBL/GenBank/DDBJ whole genome shotgun (WGS) entry which is preliminary data.</text>
</comment>
<dbReference type="Proteomes" id="UP001603857">
    <property type="component" value="Unassembled WGS sequence"/>
</dbReference>
<gene>
    <name evidence="1" type="ORF">Fmac_015226</name>
</gene>